<protein>
    <submittedName>
        <fullName evidence="2">Uncharacterized protein</fullName>
    </submittedName>
</protein>
<keyword evidence="1" id="KW-0732">Signal</keyword>
<proteinExistence type="predicted"/>
<feature type="signal peptide" evidence="1">
    <location>
        <begin position="1"/>
        <end position="25"/>
    </location>
</feature>
<reference evidence="2" key="1">
    <citation type="journal article" date="2008" name="Nature">
        <title>The amphioxus genome and the evolution of the chordate karyotype.</title>
        <authorList>
            <consortium name="US DOE Joint Genome Institute (JGI-PGF)"/>
            <person name="Putnam N.H."/>
            <person name="Butts T."/>
            <person name="Ferrier D.E.K."/>
            <person name="Furlong R.F."/>
            <person name="Hellsten U."/>
            <person name="Kawashima T."/>
            <person name="Robinson-Rechavi M."/>
            <person name="Shoguchi E."/>
            <person name="Terry A."/>
            <person name="Yu J.-K."/>
            <person name="Benito-Gutierrez E.L."/>
            <person name="Dubchak I."/>
            <person name="Garcia-Fernandez J."/>
            <person name="Gibson-Brown J.J."/>
            <person name="Grigoriev I.V."/>
            <person name="Horton A.C."/>
            <person name="de Jong P.J."/>
            <person name="Jurka J."/>
            <person name="Kapitonov V.V."/>
            <person name="Kohara Y."/>
            <person name="Kuroki Y."/>
            <person name="Lindquist E."/>
            <person name="Lucas S."/>
            <person name="Osoegawa K."/>
            <person name="Pennacchio L.A."/>
            <person name="Salamov A.A."/>
            <person name="Satou Y."/>
            <person name="Sauka-Spengler T."/>
            <person name="Schmutz J."/>
            <person name="Shin-I T."/>
            <person name="Toyoda A."/>
            <person name="Bronner-Fraser M."/>
            <person name="Fujiyama A."/>
            <person name="Holland L.Z."/>
            <person name="Holland P.W.H."/>
            <person name="Satoh N."/>
            <person name="Rokhsar D.S."/>
        </authorList>
    </citation>
    <scope>NUCLEOTIDE SEQUENCE [LARGE SCALE GENOMIC DNA]</scope>
    <source>
        <strain evidence="2">S238N-H82</strain>
        <tissue evidence="2">Testes</tissue>
    </source>
</reference>
<feature type="chain" id="PRO_5002936802" evidence="1">
    <location>
        <begin position="26"/>
        <end position="664"/>
    </location>
</feature>
<gene>
    <name evidence="2" type="ORF">BRAFLDRAFT_79471</name>
</gene>
<dbReference type="PANTHER" id="PTHR16897">
    <property type="entry name" value="OS10G0105400 PROTEIN"/>
    <property type="match status" value="1"/>
</dbReference>
<evidence type="ECO:0000313" key="2">
    <source>
        <dbReference type="EMBL" id="EEN44527.1"/>
    </source>
</evidence>
<dbReference type="EMBL" id="GG666673">
    <property type="protein sequence ID" value="EEN44527.1"/>
    <property type="molecule type" value="Genomic_DNA"/>
</dbReference>
<dbReference type="AlphaFoldDB" id="C3ZSG2"/>
<dbReference type="STRING" id="7739.C3ZSG2"/>
<sequence length="664" mass="73387">MDVTKGKQVFWALLILLVTAEETFASRVTIRTHGDLWAGTDSDIDLTLSVISLSGSTRHIGCNFPCERSDWCEALSEDTTPCNDFNGILKSVAVKNSGGGTGPSWRVDWGKDFTVSSVRRRMPRSSLCEDLCLPYVGSETEAGVSTVKGIDSTLKSVDCIHRSCVVISVLQLPYREGSGVSAGAKTSGVEEASIHSITKLDTGGVVNELVDHGPKAEWETSFQGPSSTDWPRQYYIDDHRIGVISAAVDWWLGRDGTNVMDGTVRCLDGGISKDSPKTSMHDCKKNVNMTVKPQHGDRLYFRVKSRNGGYVKIRNYDGTSNYIVNPPVYFSGREIAHTAHFTFDLNPPYHCSVLGSCTDNMLDRGTAITKDAHINLHWSGWRDDDSGISEYEYEVFMLASTGEYLQERQPAIAGGKIGPNVTEMSIVFNETGNDKCHIIPGVYSIVLTVEDSCGPDNGNFISARRFLIFDNNSTVEVDTSGHSMWVDSGASSSTWLTDLQDSSGHWHKVVVKWPGHFYNHLHHHNKFLNPIKDHHPPISSEYEERTGIPPETRSREEIPNVNGIVLFQTDWAVDHEGGRSLTGPPGNWANVTDMVEQQALDIPRQDGDTIRVWIRAYDVMGNVAEDNVTVHVDSSPPTVEDVSLSHHEITGLAVHNSEDLFDMK</sequence>
<dbReference type="PANTHER" id="PTHR16897:SF2">
    <property type="entry name" value="OS03G0226600 PROTEIN"/>
    <property type="match status" value="1"/>
</dbReference>
<dbReference type="InParanoid" id="C3ZSG2"/>
<accession>C3ZSG2</accession>
<evidence type="ECO:0000256" key="1">
    <source>
        <dbReference type="SAM" id="SignalP"/>
    </source>
</evidence>
<organism>
    <name type="scientific">Branchiostoma floridae</name>
    <name type="common">Florida lancelet</name>
    <name type="synonym">Amphioxus</name>
    <dbReference type="NCBI Taxonomy" id="7739"/>
    <lineage>
        <taxon>Eukaryota</taxon>
        <taxon>Metazoa</taxon>
        <taxon>Chordata</taxon>
        <taxon>Cephalochordata</taxon>
        <taxon>Leptocardii</taxon>
        <taxon>Amphioxiformes</taxon>
        <taxon>Branchiostomatidae</taxon>
        <taxon>Branchiostoma</taxon>
    </lineage>
</organism>
<name>C3ZSG2_BRAFL</name>